<evidence type="ECO:0000256" key="2">
    <source>
        <dbReference type="SAM" id="SignalP"/>
    </source>
</evidence>
<feature type="transmembrane region" description="Helical" evidence="1">
    <location>
        <begin position="42"/>
        <end position="65"/>
    </location>
</feature>
<evidence type="ECO:0000256" key="1">
    <source>
        <dbReference type="SAM" id="Phobius"/>
    </source>
</evidence>
<evidence type="ECO:0000313" key="3">
    <source>
        <dbReference type="EMBL" id="KAG7488928.1"/>
    </source>
</evidence>
<organism evidence="3 4">
    <name type="scientific">Solea senegalensis</name>
    <name type="common">Senegalese sole</name>
    <dbReference type="NCBI Taxonomy" id="28829"/>
    <lineage>
        <taxon>Eukaryota</taxon>
        <taxon>Metazoa</taxon>
        <taxon>Chordata</taxon>
        <taxon>Craniata</taxon>
        <taxon>Vertebrata</taxon>
        <taxon>Euteleostomi</taxon>
        <taxon>Actinopterygii</taxon>
        <taxon>Neopterygii</taxon>
        <taxon>Teleostei</taxon>
        <taxon>Neoteleostei</taxon>
        <taxon>Acanthomorphata</taxon>
        <taxon>Carangaria</taxon>
        <taxon>Pleuronectiformes</taxon>
        <taxon>Pleuronectoidei</taxon>
        <taxon>Soleidae</taxon>
        <taxon>Solea</taxon>
    </lineage>
</organism>
<comment type="caution">
    <text evidence="3">The sequence shown here is derived from an EMBL/GenBank/DDBJ whole genome shotgun (WGS) entry which is preliminary data.</text>
</comment>
<feature type="chain" id="PRO_5043966882" evidence="2">
    <location>
        <begin position="23"/>
        <end position="72"/>
    </location>
</feature>
<name>A0AAV6QD01_SOLSE</name>
<sequence length="72" mass="8192">MMLLQLVPHQALMMSLIVLVSGQTDTDSRLRDRAYVVLEKQNLVTMCSVLAILLLFMVIMAVCVYKPLTRPR</sequence>
<dbReference type="AlphaFoldDB" id="A0AAV6QD01"/>
<reference evidence="3 4" key="1">
    <citation type="journal article" date="2021" name="Sci. Rep.">
        <title>Chromosome anchoring in Senegalese sole (Solea senegalensis) reveals sex-associated markers and genome rearrangements in flatfish.</title>
        <authorList>
            <person name="Guerrero-Cozar I."/>
            <person name="Gomez-Garrido J."/>
            <person name="Berbel C."/>
            <person name="Martinez-Blanch J.F."/>
            <person name="Alioto T."/>
            <person name="Claros M.G."/>
            <person name="Gagnaire P.A."/>
            <person name="Manchado M."/>
        </authorList>
    </citation>
    <scope>NUCLEOTIDE SEQUENCE [LARGE SCALE GENOMIC DNA]</scope>
    <source>
        <strain evidence="3">Sse05_10M</strain>
    </source>
</reference>
<dbReference type="EMBL" id="JAGKHQ010000017">
    <property type="protein sequence ID" value="KAG7488928.1"/>
    <property type="molecule type" value="Genomic_DNA"/>
</dbReference>
<gene>
    <name evidence="3" type="ORF">JOB18_001279</name>
</gene>
<dbReference type="Proteomes" id="UP000693946">
    <property type="component" value="Linkage Group LG5"/>
</dbReference>
<feature type="signal peptide" evidence="2">
    <location>
        <begin position="1"/>
        <end position="22"/>
    </location>
</feature>
<keyword evidence="4" id="KW-1185">Reference proteome</keyword>
<evidence type="ECO:0000313" key="4">
    <source>
        <dbReference type="Proteomes" id="UP000693946"/>
    </source>
</evidence>
<accession>A0AAV6QD01</accession>
<keyword evidence="1" id="KW-0812">Transmembrane</keyword>
<proteinExistence type="predicted"/>
<keyword evidence="2" id="KW-0732">Signal</keyword>
<keyword evidence="1" id="KW-1133">Transmembrane helix</keyword>
<keyword evidence="1" id="KW-0472">Membrane</keyword>
<protein>
    <submittedName>
        <fullName evidence="3">Uncharacterized protein</fullName>
    </submittedName>
</protein>